<evidence type="ECO:0000256" key="1">
    <source>
        <dbReference type="SAM" id="MobiDB-lite"/>
    </source>
</evidence>
<dbReference type="Proteomes" id="UP000475325">
    <property type="component" value="Unassembled WGS sequence"/>
</dbReference>
<feature type="region of interest" description="Disordered" evidence="1">
    <location>
        <begin position="160"/>
        <end position="194"/>
    </location>
</feature>
<feature type="compositionally biased region" description="Polar residues" evidence="1">
    <location>
        <begin position="114"/>
        <end position="123"/>
    </location>
</feature>
<dbReference type="EMBL" id="WIQW01000001">
    <property type="protein sequence ID" value="KAF3113578.1"/>
    <property type="molecule type" value="Genomic_DNA"/>
</dbReference>
<comment type="caution">
    <text evidence="2">The sequence shown here is derived from an EMBL/GenBank/DDBJ whole genome shotgun (WGS) entry which is preliminary data.</text>
</comment>
<evidence type="ECO:0000313" key="3">
    <source>
        <dbReference type="Proteomes" id="UP000475325"/>
    </source>
</evidence>
<sequence length="405" mass="46094">MLNPDQPSRNPITWTDCPQDRYAFTERSLIKLRQKYNRPGRVSQGIVRAAVTKWAESSRSVEDYNMDFRTPWQIPELFRQRKELSAYIAAGPQVGEDLPESPQRRRPQWGGGSRNPNLRPNVSHNSFVSQAELTSALKSFKNDMITTFQEMMQGLLQKLPVQPPSSASPPRQTRARAGSRRLGHESRETDWNDPNSAGEMSYFRRSALGMERKETSIYAPYMNMSRYHAREMYSSIAYHITELAKMMSEAGAFTPEMVPASIPPWAPVKPRRKRCRRKQNKFQIFQDYEPAGIYDPSSGPGIGSRTKAPAIGRQPLNPIPIGPKGWRHPRNPISRSKYPYKMPIPLNRHKKTLQVSQGCLHGPRPIAGTKQDSHIESNLKSVEFNDTAELSICMEKENLAPPSYS</sequence>
<reference evidence="2 3" key="1">
    <citation type="submission" date="2019-06" db="EMBL/GenBank/DDBJ databases">
        <authorList>
            <person name="Palmer J.M."/>
        </authorList>
    </citation>
    <scope>NUCLEOTIDE SEQUENCE [LARGE SCALE GENOMIC DNA]</scope>
    <source>
        <strain evidence="2 3">TWF102</strain>
    </source>
</reference>
<accession>A0A7C8NX42</accession>
<name>A0A7C8NX42_ORBOL</name>
<protein>
    <submittedName>
        <fullName evidence="2">Uncharacterized protein</fullName>
    </submittedName>
</protein>
<feature type="region of interest" description="Disordered" evidence="1">
    <location>
        <begin position="306"/>
        <end position="328"/>
    </location>
</feature>
<evidence type="ECO:0000313" key="2">
    <source>
        <dbReference type="EMBL" id="KAF3113578.1"/>
    </source>
</evidence>
<proteinExistence type="predicted"/>
<gene>
    <name evidence="2" type="ORF">TWF102_000233</name>
</gene>
<feature type="region of interest" description="Disordered" evidence="1">
    <location>
        <begin position="92"/>
        <end position="123"/>
    </location>
</feature>
<dbReference type="AlphaFoldDB" id="A0A7C8NX42"/>
<organism evidence="2 3">
    <name type="scientific">Orbilia oligospora</name>
    <name type="common">Nematode-trapping fungus</name>
    <name type="synonym">Arthrobotrys oligospora</name>
    <dbReference type="NCBI Taxonomy" id="2813651"/>
    <lineage>
        <taxon>Eukaryota</taxon>
        <taxon>Fungi</taxon>
        <taxon>Dikarya</taxon>
        <taxon>Ascomycota</taxon>
        <taxon>Pezizomycotina</taxon>
        <taxon>Orbiliomycetes</taxon>
        <taxon>Orbiliales</taxon>
        <taxon>Orbiliaceae</taxon>
        <taxon>Orbilia</taxon>
    </lineage>
</organism>